<name>A0AAC9LDE5_9PSEU</name>
<dbReference type="InterPro" id="IPR016181">
    <property type="entry name" value="Acyl_CoA_acyltransferase"/>
</dbReference>
<dbReference type="KEGG" id="acad:UA74_19465"/>
<dbReference type="Gene3D" id="1.10.10.10">
    <property type="entry name" value="Winged helix-like DNA-binding domain superfamily/Winged helix DNA-binding domain"/>
    <property type="match status" value="1"/>
</dbReference>
<feature type="compositionally biased region" description="Low complexity" evidence="3">
    <location>
        <begin position="288"/>
        <end position="301"/>
    </location>
</feature>
<dbReference type="AlphaFoldDB" id="A0AAC9LDE5"/>
<keyword evidence="7" id="KW-1185">Reference proteome</keyword>
<sequence length="301" mass="31754">MSVVTAPAASPATLPAADAATYADWFACLAEPTRVRLLHTVAIAPRPMTVGELTTTLGISQSTCSHHVRKLAETGFVTLVKEGTATRVAVNQACCTGLPHAADAVMGLLAPRPCCPEDVPADVDVRPLRDEDWPAVLRILGEGIDSGDATFETELPTAAALDAQWLAGHRWVAVIDGAVVGWAAAKPVSSRPCYAGVAETSVYVAADHRGRGVGKALIRHQVIAADDDGLWTLQTSIFPENRASLGLHRSAGFRTLGVRERIARHHGVWRDTVFLERRRDVDPPVAQGGTDDAPGGDTAGG</sequence>
<dbReference type="Gene3D" id="3.40.630.30">
    <property type="match status" value="1"/>
</dbReference>
<dbReference type="PRINTS" id="PR00778">
    <property type="entry name" value="HTHARSR"/>
</dbReference>
<dbReference type="InterPro" id="IPR001845">
    <property type="entry name" value="HTH_ArsR_DNA-bd_dom"/>
</dbReference>
<dbReference type="InterPro" id="IPR011991">
    <property type="entry name" value="ArsR-like_HTH"/>
</dbReference>
<dbReference type="GO" id="GO:0016747">
    <property type="term" value="F:acyltransferase activity, transferring groups other than amino-acyl groups"/>
    <property type="evidence" value="ECO:0007669"/>
    <property type="project" value="InterPro"/>
</dbReference>
<evidence type="ECO:0000259" key="4">
    <source>
        <dbReference type="PROSITE" id="PS50987"/>
    </source>
</evidence>
<dbReference type="SUPFAM" id="SSF55729">
    <property type="entry name" value="Acyl-CoA N-acyltransferases (Nat)"/>
    <property type="match status" value="1"/>
</dbReference>
<evidence type="ECO:0000259" key="5">
    <source>
        <dbReference type="PROSITE" id="PS51186"/>
    </source>
</evidence>
<feature type="domain" description="N-acetyltransferase" evidence="5">
    <location>
        <begin position="123"/>
        <end position="280"/>
    </location>
</feature>
<dbReference type="CDD" id="cd04301">
    <property type="entry name" value="NAT_SF"/>
    <property type="match status" value="1"/>
</dbReference>
<evidence type="ECO:0000313" key="7">
    <source>
        <dbReference type="Proteomes" id="UP000185511"/>
    </source>
</evidence>
<dbReference type="InterPro" id="IPR036388">
    <property type="entry name" value="WH-like_DNA-bd_sf"/>
</dbReference>
<dbReference type="RefSeq" id="WP_075741563.1">
    <property type="nucleotide sequence ID" value="NZ_CP016076.1"/>
</dbReference>
<dbReference type="PROSITE" id="PS50987">
    <property type="entry name" value="HTH_ARSR_2"/>
    <property type="match status" value="1"/>
</dbReference>
<evidence type="ECO:0000256" key="1">
    <source>
        <dbReference type="ARBA" id="ARBA00022679"/>
    </source>
</evidence>
<accession>A0AAC9LDE5</accession>
<dbReference type="EMBL" id="CP016076">
    <property type="protein sequence ID" value="APU15918.1"/>
    <property type="molecule type" value="Genomic_DNA"/>
</dbReference>
<evidence type="ECO:0000256" key="2">
    <source>
        <dbReference type="ARBA" id="ARBA00023315"/>
    </source>
</evidence>
<dbReference type="InterPro" id="IPR036390">
    <property type="entry name" value="WH_DNA-bd_sf"/>
</dbReference>
<reference evidence="7" key="1">
    <citation type="submission" date="2016-06" db="EMBL/GenBank/DDBJ databases">
        <title>Complete genome sequence of Actinoalloteichus fjordicus DSM 46855 (=ADI127-17), type strain of the new species Actinoalloteichus fjordicus.</title>
        <authorList>
            <person name="Ruckert C."/>
            <person name="Nouioui I."/>
            <person name="Willmese J."/>
            <person name="van Wezel G."/>
            <person name="Klenk H.-P."/>
            <person name="Kalinowski J."/>
            <person name="Zotchev S.B."/>
        </authorList>
    </citation>
    <scope>NUCLEOTIDE SEQUENCE [LARGE SCALE GENOMIC DNA]</scope>
    <source>
        <strain evidence="7">ADI127-7</strain>
    </source>
</reference>
<dbReference type="CDD" id="cd00090">
    <property type="entry name" value="HTH_ARSR"/>
    <property type="match status" value="1"/>
</dbReference>
<evidence type="ECO:0000313" key="6">
    <source>
        <dbReference type="EMBL" id="APU15918.1"/>
    </source>
</evidence>
<dbReference type="Pfam" id="PF12840">
    <property type="entry name" value="HTH_20"/>
    <property type="match status" value="1"/>
</dbReference>
<keyword evidence="2 6" id="KW-0012">Acyltransferase</keyword>
<proteinExistence type="predicted"/>
<feature type="region of interest" description="Disordered" evidence="3">
    <location>
        <begin position="280"/>
        <end position="301"/>
    </location>
</feature>
<organism evidence="6 7">
    <name type="scientific">Actinoalloteichus fjordicus</name>
    <dbReference type="NCBI Taxonomy" id="1612552"/>
    <lineage>
        <taxon>Bacteria</taxon>
        <taxon>Bacillati</taxon>
        <taxon>Actinomycetota</taxon>
        <taxon>Actinomycetes</taxon>
        <taxon>Pseudonocardiales</taxon>
        <taxon>Pseudonocardiaceae</taxon>
        <taxon>Actinoalloteichus</taxon>
    </lineage>
</organism>
<keyword evidence="1" id="KW-0808">Transferase</keyword>
<dbReference type="SUPFAM" id="SSF46785">
    <property type="entry name" value="Winged helix' DNA-binding domain"/>
    <property type="match status" value="1"/>
</dbReference>
<dbReference type="Pfam" id="PF00583">
    <property type="entry name" value="Acetyltransf_1"/>
    <property type="match status" value="1"/>
</dbReference>
<evidence type="ECO:0000256" key="3">
    <source>
        <dbReference type="SAM" id="MobiDB-lite"/>
    </source>
</evidence>
<protein>
    <submittedName>
        <fullName evidence="6">Sortase-like acyltransferase</fullName>
    </submittedName>
</protein>
<dbReference type="PANTHER" id="PTHR43072:SF23">
    <property type="entry name" value="UPF0039 PROTEIN C11D3.02C"/>
    <property type="match status" value="1"/>
</dbReference>
<dbReference type="GO" id="GO:0003700">
    <property type="term" value="F:DNA-binding transcription factor activity"/>
    <property type="evidence" value="ECO:0007669"/>
    <property type="project" value="InterPro"/>
</dbReference>
<dbReference type="Proteomes" id="UP000185511">
    <property type="component" value="Chromosome"/>
</dbReference>
<dbReference type="InterPro" id="IPR000182">
    <property type="entry name" value="GNAT_dom"/>
</dbReference>
<gene>
    <name evidence="6" type="ORF">UA74_19465</name>
</gene>
<feature type="domain" description="HTH arsR-type" evidence="4">
    <location>
        <begin position="14"/>
        <end position="116"/>
    </location>
</feature>
<dbReference type="PANTHER" id="PTHR43072">
    <property type="entry name" value="N-ACETYLTRANSFERASE"/>
    <property type="match status" value="1"/>
</dbReference>
<dbReference type="PROSITE" id="PS51186">
    <property type="entry name" value="GNAT"/>
    <property type="match status" value="1"/>
</dbReference>
<dbReference type="SMART" id="SM00418">
    <property type="entry name" value="HTH_ARSR"/>
    <property type="match status" value="1"/>
</dbReference>
<dbReference type="NCBIfam" id="NF033788">
    <property type="entry name" value="HTH_metalloreg"/>
    <property type="match status" value="1"/>
</dbReference>